<comment type="caution">
    <text evidence="3">The sequence shown here is derived from an EMBL/GenBank/DDBJ whole genome shotgun (WGS) entry which is preliminary data.</text>
</comment>
<dbReference type="InterPro" id="IPR025724">
    <property type="entry name" value="GAG-pre-integrase_dom"/>
</dbReference>
<dbReference type="Gene3D" id="3.30.420.10">
    <property type="entry name" value="Ribonuclease H-like superfamily/Ribonuclease H"/>
    <property type="match status" value="1"/>
</dbReference>
<dbReference type="InterPro" id="IPR039537">
    <property type="entry name" value="Retrotran_Ty1/copia-like"/>
</dbReference>
<sequence>RRVQREITRSQKYAYESPSHRSGGHRPHGPSMNPRRPTMNGARPYKSFFNQAPSYETRPFLKSSAVRTQYRAPWGSSQNNIDDKGKGTIKTGKLEFENVYFVKDLKYNLFSVSQIYDNKNSVLFIDAECIVLGRNFKLLDDANILLRTPRQHNMYSIDLNNIVPHKDLTCLVAKASANECIFWHRRLGHLNVKTMNKLVRHNLVRGLPTKSFDNDHTCTACLKGKQHKASCKSKLVNSVTKPLHTLHMDLFGPTSVSSISHKWYCLVMIDDFSRFTWTFFLRSKDETSDILKKFITEIENLKD</sequence>
<dbReference type="SUPFAM" id="SSF53098">
    <property type="entry name" value="Ribonuclease H-like"/>
    <property type="match status" value="1"/>
</dbReference>
<dbReference type="AlphaFoldDB" id="A0A6L2KA74"/>
<feature type="domain" description="GAG-pre-integrase" evidence="2">
    <location>
        <begin position="153"/>
        <end position="226"/>
    </location>
</feature>
<gene>
    <name evidence="3" type="ORF">Tci_016782</name>
</gene>
<organism evidence="3">
    <name type="scientific">Tanacetum cinerariifolium</name>
    <name type="common">Dalmatian daisy</name>
    <name type="synonym">Chrysanthemum cinerariifolium</name>
    <dbReference type="NCBI Taxonomy" id="118510"/>
    <lineage>
        <taxon>Eukaryota</taxon>
        <taxon>Viridiplantae</taxon>
        <taxon>Streptophyta</taxon>
        <taxon>Embryophyta</taxon>
        <taxon>Tracheophyta</taxon>
        <taxon>Spermatophyta</taxon>
        <taxon>Magnoliopsida</taxon>
        <taxon>eudicotyledons</taxon>
        <taxon>Gunneridae</taxon>
        <taxon>Pentapetalae</taxon>
        <taxon>asterids</taxon>
        <taxon>campanulids</taxon>
        <taxon>Asterales</taxon>
        <taxon>Asteraceae</taxon>
        <taxon>Asteroideae</taxon>
        <taxon>Anthemideae</taxon>
        <taxon>Anthemidinae</taxon>
        <taxon>Tanacetum</taxon>
    </lineage>
</organism>
<dbReference type="InterPro" id="IPR036397">
    <property type="entry name" value="RNaseH_sf"/>
</dbReference>
<proteinExistence type="predicted"/>
<evidence type="ECO:0000259" key="2">
    <source>
        <dbReference type="Pfam" id="PF13976"/>
    </source>
</evidence>
<dbReference type="InterPro" id="IPR012337">
    <property type="entry name" value="RNaseH-like_sf"/>
</dbReference>
<dbReference type="EMBL" id="BKCJ010001896">
    <property type="protein sequence ID" value="GEU44804.1"/>
    <property type="molecule type" value="Genomic_DNA"/>
</dbReference>
<protein>
    <submittedName>
        <fullName evidence="3">Putative ribonuclease H-like domain-containing protein</fullName>
    </submittedName>
</protein>
<reference evidence="3" key="1">
    <citation type="journal article" date="2019" name="Sci. Rep.">
        <title>Draft genome of Tanacetum cinerariifolium, the natural source of mosquito coil.</title>
        <authorList>
            <person name="Yamashiro T."/>
            <person name="Shiraishi A."/>
            <person name="Satake H."/>
            <person name="Nakayama K."/>
        </authorList>
    </citation>
    <scope>NUCLEOTIDE SEQUENCE</scope>
</reference>
<dbReference type="PANTHER" id="PTHR42648:SF32">
    <property type="entry name" value="RIBONUCLEASE H-LIKE DOMAIN, GAG-PRE-INTEGRASE DOMAIN PROTEIN-RELATED"/>
    <property type="match status" value="1"/>
</dbReference>
<evidence type="ECO:0000256" key="1">
    <source>
        <dbReference type="SAM" id="MobiDB-lite"/>
    </source>
</evidence>
<feature type="region of interest" description="Disordered" evidence="1">
    <location>
        <begin position="1"/>
        <end position="44"/>
    </location>
</feature>
<accession>A0A6L2KA74</accession>
<dbReference type="GO" id="GO:0003676">
    <property type="term" value="F:nucleic acid binding"/>
    <property type="evidence" value="ECO:0007669"/>
    <property type="project" value="InterPro"/>
</dbReference>
<dbReference type="PANTHER" id="PTHR42648">
    <property type="entry name" value="TRANSPOSASE, PUTATIVE-RELATED"/>
    <property type="match status" value="1"/>
</dbReference>
<dbReference type="Pfam" id="PF13976">
    <property type="entry name" value="gag_pre-integrs"/>
    <property type="match status" value="1"/>
</dbReference>
<evidence type="ECO:0000313" key="3">
    <source>
        <dbReference type="EMBL" id="GEU44804.1"/>
    </source>
</evidence>
<name>A0A6L2KA74_TANCI</name>
<feature type="non-terminal residue" evidence="3">
    <location>
        <position position="1"/>
    </location>
</feature>